<comment type="caution">
    <text evidence="1">The sequence shown here is derived from an EMBL/GenBank/DDBJ whole genome shotgun (WGS) entry which is preliminary data.</text>
</comment>
<proteinExistence type="predicted"/>
<evidence type="ECO:0000313" key="1">
    <source>
        <dbReference type="EMBL" id="CAH3017632.1"/>
    </source>
</evidence>
<dbReference type="EMBL" id="CALNXI010000067">
    <property type="protein sequence ID" value="CAH3017632.1"/>
    <property type="molecule type" value="Genomic_DNA"/>
</dbReference>
<reference evidence="1 2" key="1">
    <citation type="submission" date="2022-05" db="EMBL/GenBank/DDBJ databases">
        <authorList>
            <consortium name="Genoscope - CEA"/>
            <person name="William W."/>
        </authorList>
    </citation>
    <scope>NUCLEOTIDE SEQUENCE [LARGE SCALE GENOMIC DNA]</scope>
</reference>
<dbReference type="Proteomes" id="UP001159427">
    <property type="component" value="Unassembled WGS sequence"/>
</dbReference>
<protein>
    <submittedName>
        <fullName evidence="1">Uncharacterized protein</fullName>
    </submittedName>
</protein>
<accession>A0ABN8LKH0</accession>
<gene>
    <name evidence="1" type="ORF">PEVE_00038816</name>
</gene>
<evidence type="ECO:0000313" key="2">
    <source>
        <dbReference type="Proteomes" id="UP001159427"/>
    </source>
</evidence>
<organism evidence="1 2">
    <name type="scientific">Porites evermanni</name>
    <dbReference type="NCBI Taxonomy" id="104178"/>
    <lineage>
        <taxon>Eukaryota</taxon>
        <taxon>Metazoa</taxon>
        <taxon>Cnidaria</taxon>
        <taxon>Anthozoa</taxon>
        <taxon>Hexacorallia</taxon>
        <taxon>Scleractinia</taxon>
        <taxon>Fungiina</taxon>
        <taxon>Poritidae</taxon>
        <taxon>Porites</taxon>
    </lineage>
</organism>
<keyword evidence="2" id="KW-1185">Reference proteome</keyword>
<sequence>MVLSVKKHRPDNLRSSKPVGKIKFYDHAKYMKNVSRLVPYDVGFSGSKFYAISYEDEVGLLVVSAGDWHGQSRSQRPRSRGPEDEIVAWHEGIAQRTGVCFSGIVPQRSQIDS</sequence>
<name>A0ABN8LKH0_9CNID</name>